<dbReference type="STRING" id="1356854.N007_16035"/>
<accession>T0BDR9</accession>
<proteinExistence type="predicted"/>
<dbReference type="eggNOG" id="COG1641">
    <property type="taxonomic scope" value="Bacteria"/>
</dbReference>
<dbReference type="Gene3D" id="3.10.20.300">
    <property type="entry name" value="mk0293 like domain"/>
    <property type="match status" value="1"/>
</dbReference>
<dbReference type="OrthoDB" id="9765625at2"/>
<name>T0BDR9_ALIAG</name>
<dbReference type="KEGG" id="aaco:K1I37_09635"/>
<dbReference type="PANTHER" id="PTHR36566:SF1">
    <property type="entry name" value="PYRIDINIUM-3,5-BISTHIOCARBOXYLIC ACID MONONUCLEOTIDE NICKEL INSERTION PROTEIN"/>
    <property type="match status" value="1"/>
</dbReference>
<dbReference type="AlphaFoldDB" id="T0BDR9"/>
<dbReference type="Gene3D" id="3.30.70.1380">
    <property type="entry name" value="Transcriptional regulatory protein pf0864 domain like"/>
    <property type="match status" value="1"/>
</dbReference>
<evidence type="ECO:0000313" key="2">
    <source>
        <dbReference type="Proteomes" id="UP000829401"/>
    </source>
</evidence>
<dbReference type="RefSeq" id="WP_021298351.1">
    <property type="nucleotide sequence ID" value="NZ_AURB01000185.1"/>
</dbReference>
<protein>
    <submittedName>
        <fullName evidence="1">DUF111 family protein</fullName>
    </submittedName>
</protein>
<evidence type="ECO:0000313" key="1">
    <source>
        <dbReference type="EMBL" id="UNO50665.1"/>
    </source>
</evidence>
<dbReference type="PANTHER" id="PTHR36566">
    <property type="entry name" value="NICKEL INSERTION PROTEIN-RELATED"/>
    <property type="match status" value="1"/>
</dbReference>
<accession>A0A9E7CT33</accession>
<sequence>MVVQFDCFAGATETAMTGAWLALGVDVAQLRQVLAPFVPEDISRIQVCRVGVNGVQAARVTVDVVGAEERLSFARARTMIRSSSLPAPVVEKTDAALQALDTARQQVAGALQKDDTYKHDMDMGALVRIVTAISGWYLIGEPNCQVSEVVVGTGVDVSSDGLTFNPSPVIAELLTGFVTRSRAGGCALVSEPAAAILRSLCRRGPAASLVTEKIGYSTDKRATPVPDLMRVQLGQAVSSSPMGESRKSVPGQFIVETNIDDMNPEWAGYIVPRLLEVGASDAYLVPIIMKKGRPGIQLRVLCRGDRLEVVKHEIFRQTSSIGLRYYEIQKEALSRRFETVDTPYGEVTVKIAYRGDVVLNVAPEYEDCRALAQAHDVPLKLVYQAALRQIELQALQSQG</sequence>
<dbReference type="InterPro" id="IPR002822">
    <property type="entry name" value="Ni_insertion"/>
</dbReference>
<reference evidence="2" key="1">
    <citation type="journal article" date="2022" name="G3 (Bethesda)">
        <title>Unveiling the complete genome sequence of Alicyclobacillus acidoterrestris DSM 3922T, a taint-producing strain.</title>
        <authorList>
            <person name="Leonardo I.C."/>
            <person name="Barreto Crespo M.T."/>
            <person name="Gaspar F.B."/>
        </authorList>
    </citation>
    <scope>NUCLEOTIDE SEQUENCE [LARGE SCALE GENOMIC DNA]</scope>
    <source>
        <strain evidence="2">DSM 3922</strain>
    </source>
</reference>
<dbReference type="Pfam" id="PF01969">
    <property type="entry name" value="Ni_insertion"/>
    <property type="match status" value="1"/>
</dbReference>
<dbReference type="Proteomes" id="UP000829401">
    <property type="component" value="Chromosome"/>
</dbReference>
<gene>
    <name evidence="1" type="ORF">K1I37_09635</name>
</gene>
<keyword evidence="2" id="KW-1185">Reference proteome</keyword>
<dbReference type="EMBL" id="CP080467">
    <property type="protein sequence ID" value="UNO50665.1"/>
    <property type="molecule type" value="Genomic_DNA"/>
</dbReference>
<organism evidence="1 2">
    <name type="scientific">Alicyclobacillus acidoterrestris (strain ATCC 49025 / DSM 3922 / CIP 106132 / NCIMB 13137 / GD3B)</name>
    <dbReference type="NCBI Taxonomy" id="1356854"/>
    <lineage>
        <taxon>Bacteria</taxon>
        <taxon>Bacillati</taxon>
        <taxon>Bacillota</taxon>
        <taxon>Bacilli</taxon>
        <taxon>Bacillales</taxon>
        <taxon>Alicyclobacillaceae</taxon>
        <taxon>Alicyclobacillus</taxon>
    </lineage>
</organism>